<evidence type="ECO:0000256" key="1">
    <source>
        <dbReference type="SAM" id="Phobius"/>
    </source>
</evidence>
<protein>
    <submittedName>
        <fullName evidence="2">Transcriptional regulator, XRE family</fullName>
    </submittedName>
</protein>
<dbReference type="InterPro" id="IPR010982">
    <property type="entry name" value="Lambda_DNA-bd_dom_sf"/>
</dbReference>
<feature type="transmembrane region" description="Helical" evidence="1">
    <location>
        <begin position="114"/>
        <end position="135"/>
    </location>
</feature>
<dbReference type="Gene3D" id="1.10.260.40">
    <property type="entry name" value="lambda repressor-like DNA-binding domains"/>
    <property type="match status" value="1"/>
</dbReference>
<dbReference type="EMBL" id="LBUU01000006">
    <property type="protein sequence ID" value="KKQ70249.1"/>
    <property type="molecule type" value="Genomic_DNA"/>
</dbReference>
<dbReference type="SUPFAM" id="SSF47413">
    <property type="entry name" value="lambda repressor-like DNA-binding domains"/>
    <property type="match status" value="1"/>
</dbReference>
<evidence type="ECO:0000313" key="3">
    <source>
        <dbReference type="Proteomes" id="UP000034022"/>
    </source>
</evidence>
<dbReference type="Proteomes" id="UP000034022">
    <property type="component" value="Unassembled WGS sequence"/>
</dbReference>
<dbReference type="InterPro" id="IPR013783">
    <property type="entry name" value="Ig-like_fold"/>
</dbReference>
<comment type="caution">
    <text evidence="2">The sequence shown here is derived from an EMBL/GenBank/DDBJ whole genome shotgun (WGS) entry which is preliminary data.</text>
</comment>
<name>A0A0G0M9A9_9BACT</name>
<keyword evidence="1" id="KW-0812">Transmembrane</keyword>
<dbReference type="Pfam" id="PF13413">
    <property type="entry name" value="HTH_25"/>
    <property type="match status" value="1"/>
</dbReference>
<dbReference type="Pfam" id="PF09136">
    <property type="entry name" value="Glucodextran_B"/>
    <property type="match status" value="1"/>
</dbReference>
<accession>A0A0G0M9A9</accession>
<evidence type="ECO:0000313" key="2">
    <source>
        <dbReference type="EMBL" id="KKQ70249.1"/>
    </source>
</evidence>
<proteinExistence type="predicted"/>
<dbReference type="Gene3D" id="2.60.40.10">
    <property type="entry name" value="Immunoglobulins"/>
    <property type="match status" value="1"/>
</dbReference>
<dbReference type="AlphaFoldDB" id="A0A0G0M9A9"/>
<sequence>MFTSSKISINSETVGRKLKQARNDKRIELDSAARQLKINIKYLEALENGQLKKLPAGVYAQNYLRTYADFLGLDVAEIISQYKTENEGQIIKKNNRLFVQKVTKARYFLSLPKLLKNFIILALITICVTYIGFYINNLVSAPELEIFSPEKDISTNERKINISGQTEKNSIVNINGKEILISGEGDIDYSLDLKVGLNVIVIQSQKKYSKKSVVIRNILVN</sequence>
<organism evidence="2 3">
    <name type="scientific">Candidatus Falkowbacteria bacterium GW2011_GWE1_38_31</name>
    <dbReference type="NCBI Taxonomy" id="1618638"/>
    <lineage>
        <taxon>Bacteria</taxon>
        <taxon>Candidatus Falkowiibacteriota</taxon>
    </lineage>
</organism>
<keyword evidence="1" id="KW-0472">Membrane</keyword>
<gene>
    <name evidence="2" type="ORF">US91_C0006G0088</name>
</gene>
<dbReference type="InterPro" id="IPR050400">
    <property type="entry name" value="Bact_Cytoskel_RodZ"/>
</dbReference>
<dbReference type="GO" id="GO:0003677">
    <property type="term" value="F:DNA binding"/>
    <property type="evidence" value="ECO:0007669"/>
    <property type="project" value="InterPro"/>
</dbReference>
<reference evidence="2 3" key="1">
    <citation type="journal article" date="2015" name="Nature">
        <title>rRNA introns, odd ribosomes, and small enigmatic genomes across a large radiation of phyla.</title>
        <authorList>
            <person name="Brown C.T."/>
            <person name="Hug L.A."/>
            <person name="Thomas B.C."/>
            <person name="Sharon I."/>
            <person name="Castelle C.J."/>
            <person name="Singh A."/>
            <person name="Wilkins M.J."/>
            <person name="Williams K.H."/>
            <person name="Banfield J.F."/>
        </authorList>
    </citation>
    <scope>NUCLEOTIDE SEQUENCE [LARGE SCALE GENOMIC DNA]</scope>
</reference>
<keyword evidence="1" id="KW-1133">Transmembrane helix</keyword>
<dbReference type="PANTHER" id="PTHR34475">
    <property type="match status" value="1"/>
</dbReference>
<dbReference type="PANTHER" id="PTHR34475:SF1">
    <property type="entry name" value="CYTOSKELETON PROTEIN RODZ"/>
    <property type="match status" value="1"/>
</dbReference>